<evidence type="ECO:0000313" key="5">
    <source>
        <dbReference type="Proteomes" id="UP000276029"/>
    </source>
</evidence>
<feature type="chain" id="PRO_5041945618" description="Cytochrome c domain-containing protein" evidence="1">
    <location>
        <begin position="21"/>
        <end position="130"/>
    </location>
</feature>
<feature type="signal peptide" evidence="1">
    <location>
        <begin position="1"/>
        <end position="20"/>
    </location>
</feature>
<dbReference type="Proteomes" id="UP000276029">
    <property type="component" value="Unassembled WGS sequence"/>
</dbReference>
<keyword evidence="5" id="KW-1185">Reference proteome</keyword>
<dbReference type="KEGG" id="smic:SmB9_32990"/>
<dbReference type="InterPro" id="IPR036909">
    <property type="entry name" value="Cyt_c-like_dom_sf"/>
</dbReference>
<dbReference type="EMBL" id="RBWX01000010">
    <property type="protein sequence ID" value="RKS86313.1"/>
    <property type="molecule type" value="Genomic_DNA"/>
</dbReference>
<evidence type="ECO:0000313" key="2">
    <source>
        <dbReference type="EMBL" id="BBE35641.1"/>
    </source>
</evidence>
<reference evidence="2 4" key="1">
    <citation type="submission" date="2018-06" db="EMBL/GenBank/DDBJ databases">
        <title>Complete Genome Sequence of the Microcystin-Degrading Bacterium Sphingosinicella microcystinivorans Strain B-9.</title>
        <authorList>
            <person name="Jin H."/>
            <person name="Nishizawa T."/>
            <person name="Guo Y."/>
            <person name="Nishizawa A."/>
            <person name="Park H."/>
            <person name="Kato H."/>
            <person name="Tsuji K."/>
            <person name="Harada K."/>
        </authorList>
    </citation>
    <scope>NUCLEOTIDE SEQUENCE [LARGE SCALE GENOMIC DNA]</scope>
    <source>
        <strain evidence="2 4">B9</strain>
    </source>
</reference>
<protein>
    <recommendedName>
        <fullName evidence="6">Cytochrome c domain-containing protein</fullName>
    </recommendedName>
</protein>
<evidence type="ECO:0000256" key="1">
    <source>
        <dbReference type="SAM" id="SignalP"/>
    </source>
</evidence>
<dbReference type="GO" id="GO:0020037">
    <property type="term" value="F:heme binding"/>
    <property type="evidence" value="ECO:0007669"/>
    <property type="project" value="InterPro"/>
</dbReference>
<proteinExistence type="predicted"/>
<evidence type="ECO:0000313" key="4">
    <source>
        <dbReference type="Proteomes" id="UP000275727"/>
    </source>
</evidence>
<dbReference type="SUPFAM" id="SSF46626">
    <property type="entry name" value="Cytochrome c"/>
    <property type="match status" value="1"/>
</dbReference>
<keyword evidence="1" id="KW-0732">Signal</keyword>
<evidence type="ECO:0000313" key="3">
    <source>
        <dbReference type="EMBL" id="RKS86313.1"/>
    </source>
</evidence>
<sequence>MRLAPIIAVLAACIGMPVSAEDVAPSFARDVVPILKTRCVACHMSGAEPGKMSLVPAKAYAALVGAKSTVSPMVRIQPSVPERSYLLHKLEGTHVKAGGSGTRMPLGGAPLPADKIALIRNWIVAGAPNN</sequence>
<reference evidence="3 5" key="2">
    <citation type="submission" date="2018-10" db="EMBL/GenBank/DDBJ databases">
        <title>Genomic Encyclopedia of Type Strains, Phase IV (KMG-IV): sequencing the most valuable type-strain genomes for metagenomic binning, comparative biology and taxonomic classification.</title>
        <authorList>
            <person name="Goeker M."/>
        </authorList>
    </citation>
    <scope>NUCLEOTIDE SEQUENCE [LARGE SCALE GENOMIC DNA]</scope>
    <source>
        <strain evidence="3 5">DSM 19791</strain>
    </source>
</reference>
<dbReference type="GO" id="GO:0009055">
    <property type="term" value="F:electron transfer activity"/>
    <property type="evidence" value="ECO:0007669"/>
    <property type="project" value="InterPro"/>
</dbReference>
<dbReference type="EMBL" id="AP018711">
    <property type="protein sequence ID" value="BBE35641.1"/>
    <property type="molecule type" value="Genomic_DNA"/>
</dbReference>
<evidence type="ECO:0008006" key="6">
    <source>
        <dbReference type="Google" id="ProtNLM"/>
    </source>
</evidence>
<dbReference type="AlphaFoldDB" id="A0AAD1DAU3"/>
<gene>
    <name evidence="3" type="ORF">DFR51_3016</name>
    <name evidence="2" type="ORF">SmB9_32990</name>
</gene>
<name>A0AAD1DAU3_SPHMI</name>
<organism evidence="2 4">
    <name type="scientific">Sphingosinicella microcystinivorans</name>
    <dbReference type="NCBI Taxonomy" id="335406"/>
    <lineage>
        <taxon>Bacteria</taxon>
        <taxon>Pseudomonadati</taxon>
        <taxon>Pseudomonadota</taxon>
        <taxon>Alphaproteobacteria</taxon>
        <taxon>Sphingomonadales</taxon>
        <taxon>Sphingosinicellaceae</taxon>
        <taxon>Sphingosinicella</taxon>
    </lineage>
</organism>
<dbReference type="Proteomes" id="UP000275727">
    <property type="component" value="Chromosome"/>
</dbReference>
<accession>A0AAD1DAU3</accession>